<gene>
    <name evidence="3" type="ORF">S01H1_01327</name>
</gene>
<accession>X0SDW9</accession>
<evidence type="ECO:0000259" key="2">
    <source>
        <dbReference type="Pfam" id="PF00384"/>
    </source>
</evidence>
<dbReference type="Gene3D" id="3.40.228.10">
    <property type="entry name" value="Dimethylsulfoxide Reductase, domain 2"/>
    <property type="match status" value="1"/>
</dbReference>
<dbReference type="PANTHER" id="PTHR43105:SF14">
    <property type="entry name" value="FORMATE DEHYDROGENASE H"/>
    <property type="match status" value="1"/>
</dbReference>
<dbReference type="InterPro" id="IPR006656">
    <property type="entry name" value="Mopterin_OxRdtase"/>
</dbReference>
<feature type="non-terminal residue" evidence="3">
    <location>
        <position position="1"/>
    </location>
</feature>
<name>X0SDW9_9ZZZZ</name>
<sequence>NKRVIGCLSSAKCTNEENYVMQKFARAVLKTNNIDHCARLCHSATVVGLGAAFGSGAMTNSIDEISDAQVIFVVGSNTNEQHPLIGARILEALRKGAKLIVADPRTIPLSELAEDNQGIAIKHRPGTDVALLNGIMNVLIQEKLYDEKFIQQYCENFNAFKEEIQKMTLEKASNITGVPRKTIIQAARIIGRADTTYLIYSMGITQHTTGVDNVKSTANLQMLCGNVGKWATGVNPLRGQNNVQGACDMGALSNVFSGYQSVTDKEIQKKFAREWKIEAGEMDDRIGLTVVEMTDAAYQGDLKALYVMGENPVMSDPDSNHVRAALQKTFLIVQDIFMTPTAELAEVVLPAASFAEKEGTFTSTERRVQMVRKAIEPVGNSKPDWQIIALLAREMGYSGLNYQDASEILDEINRTTPIYGGITWERLQKNEAGLQWPCSDISHPGTIYLHRDGKFPRGKGYFHPISFKEPAELPSKEYPFILST</sequence>
<dbReference type="Gene3D" id="3.40.50.740">
    <property type="match status" value="1"/>
</dbReference>
<dbReference type="EMBL" id="BARS01000562">
    <property type="protein sequence ID" value="GAF79253.1"/>
    <property type="molecule type" value="Genomic_DNA"/>
</dbReference>
<proteinExistence type="predicted"/>
<feature type="non-terminal residue" evidence="3">
    <location>
        <position position="484"/>
    </location>
</feature>
<reference evidence="3" key="1">
    <citation type="journal article" date="2014" name="Front. Microbiol.">
        <title>High frequency of phylogenetically diverse reductive dehalogenase-homologous genes in deep subseafloor sedimentary metagenomes.</title>
        <authorList>
            <person name="Kawai M."/>
            <person name="Futagami T."/>
            <person name="Toyoda A."/>
            <person name="Takaki Y."/>
            <person name="Nishi S."/>
            <person name="Hori S."/>
            <person name="Arai W."/>
            <person name="Tsubouchi T."/>
            <person name="Morono Y."/>
            <person name="Uchiyama I."/>
            <person name="Ito T."/>
            <person name="Fujiyama A."/>
            <person name="Inagaki F."/>
            <person name="Takami H."/>
        </authorList>
    </citation>
    <scope>NUCLEOTIDE SEQUENCE</scope>
    <source>
        <strain evidence="3">Expedition CK06-06</strain>
    </source>
</reference>
<dbReference type="CDD" id="cd02753">
    <property type="entry name" value="MopB_Formate-Dh-H"/>
    <property type="match status" value="1"/>
</dbReference>
<feature type="domain" description="Molybdopterin oxidoreductase" evidence="2">
    <location>
        <begin position="7"/>
        <end position="392"/>
    </location>
</feature>
<dbReference type="PANTHER" id="PTHR43105">
    <property type="entry name" value="RESPIRATORY NITRATE REDUCTASE"/>
    <property type="match status" value="1"/>
</dbReference>
<evidence type="ECO:0000256" key="1">
    <source>
        <dbReference type="ARBA" id="ARBA00023002"/>
    </source>
</evidence>
<dbReference type="GO" id="GO:0003954">
    <property type="term" value="F:NADH dehydrogenase activity"/>
    <property type="evidence" value="ECO:0007669"/>
    <property type="project" value="TreeGrafter"/>
</dbReference>
<dbReference type="Pfam" id="PF00384">
    <property type="entry name" value="Molybdopterin"/>
    <property type="match status" value="1"/>
</dbReference>
<keyword evidence="1" id="KW-0560">Oxidoreductase</keyword>
<evidence type="ECO:0000313" key="3">
    <source>
        <dbReference type="EMBL" id="GAF79253.1"/>
    </source>
</evidence>
<dbReference type="InterPro" id="IPR050123">
    <property type="entry name" value="Prok_molybdopt-oxidoreductase"/>
</dbReference>
<dbReference type="GO" id="GO:0016020">
    <property type="term" value="C:membrane"/>
    <property type="evidence" value="ECO:0007669"/>
    <property type="project" value="TreeGrafter"/>
</dbReference>
<protein>
    <recommendedName>
        <fullName evidence="2">Molybdopterin oxidoreductase domain-containing protein</fullName>
    </recommendedName>
</protein>
<comment type="caution">
    <text evidence="3">The sequence shown here is derived from an EMBL/GenBank/DDBJ whole genome shotgun (WGS) entry which is preliminary data.</text>
</comment>
<dbReference type="AlphaFoldDB" id="X0SDW9"/>
<dbReference type="InterPro" id="IPR041924">
    <property type="entry name" value="Formate_Dh-H_N"/>
</dbReference>
<dbReference type="GO" id="GO:0022904">
    <property type="term" value="P:respiratory electron transport chain"/>
    <property type="evidence" value="ECO:0007669"/>
    <property type="project" value="TreeGrafter"/>
</dbReference>
<dbReference type="SUPFAM" id="SSF53706">
    <property type="entry name" value="Formate dehydrogenase/DMSO reductase, domains 1-3"/>
    <property type="match status" value="1"/>
</dbReference>
<organism evidence="3">
    <name type="scientific">marine sediment metagenome</name>
    <dbReference type="NCBI Taxonomy" id="412755"/>
    <lineage>
        <taxon>unclassified sequences</taxon>
        <taxon>metagenomes</taxon>
        <taxon>ecological metagenomes</taxon>
    </lineage>
</organism>